<dbReference type="EMBL" id="CAJZBQ010000054">
    <property type="protein sequence ID" value="CAG9332565.1"/>
    <property type="molecule type" value="Genomic_DNA"/>
</dbReference>
<dbReference type="PROSITE" id="PS50206">
    <property type="entry name" value="RHODANESE_3"/>
    <property type="match status" value="2"/>
</dbReference>
<dbReference type="InterPro" id="IPR045078">
    <property type="entry name" value="TST/MPST-like"/>
</dbReference>
<gene>
    <name evidence="4" type="ORF">BSTOLATCC_MIC56010</name>
</gene>
<evidence type="ECO:0000313" key="4">
    <source>
        <dbReference type="EMBL" id="CAG9332565.1"/>
    </source>
</evidence>
<evidence type="ECO:0000256" key="2">
    <source>
        <dbReference type="ARBA" id="ARBA00022737"/>
    </source>
</evidence>
<dbReference type="SMART" id="SM00450">
    <property type="entry name" value="RHOD"/>
    <property type="match status" value="2"/>
</dbReference>
<evidence type="ECO:0000256" key="1">
    <source>
        <dbReference type="ARBA" id="ARBA00022679"/>
    </source>
</evidence>
<dbReference type="Gene3D" id="3.40.250.10">
    <property type="entry name" value="Rhodanese-like domain"/>
    <property type="match status" value="2"/>
</dbReference>
<dbReference type="AlphaFoldDB" id="A0AAU9K3I6"/>
<reference evidence="4" key="1">
    <citation type="submission" date="2021-09" db="EMBL/GenBank/DDBJ databases">
        <authorList>
            <consortium name="AG Swart"/>
            <person name="Singh M."/>
            <person name="Singh A."/>
            <person name="Seah K."/>
            <person name="Emmerich C."/>
        </authorList>
    </citation>
    <scope>NUCLEOTIDE SEQUENCE</scope>
    <source>
        <strain evidence="4">ATCC30299</strain>
    </source>
</reference>
<keyword evidence="1" id="KW-0808">Transferase</keyword>
<comment type="caution">
    <text evidence="4">The sequence shown here is derived from an EMBL/GenBank/DDBJ whole genome shotgun (WGS) entry which is preliminary data.</text>
</comment>
<dbReference type="CDD" id="cd01448">
    <property type="entry name" value="TST_Repeat_1"/>
    <property type="match status" value="1"/>
</dbReference>
<proteinExistence type="predicted"/>
<dbReference type="PANTHER" id="PTHR11364">
    <property type="entry name" value="THIOSULFATE SULFERTANSFERASE"/>
    <property type="match status" value="1"/>
</dbReference>
<accession>A0AAU9K3I6</accession>
<organism evidence="4 5">
    <name type="scientific">Blepharisma stoltei</name>
    <dbReference type="NCBI Taxonomy" id="1481888"/>
    <lineage>
        <taxon>Eukaryota</taxon>
        <taxon>Sar</taxon>
        <taxon>Alveolata</taxon>
        <taxon>Ciliophora</taxon>
        <taxon>Postciliodesmatophora</taxon>
        <taxon>Heterotrichea</taxon>
        <taxon>Heterotrichida</taxon>
        <taxon>Blepharismidae</taxon>
        <taxon>Blepharisma</taxon>
    </lineage>
</organism>
<feature type="domain" description="Rhodanese" evidence="3">
    <location>
        <begin position="173"/>
        <end position="270"/>
    </location>
</feature>
<dbReference type="Pfam" id="PF00581">
    <property type="entry name" value="Rhodanese"/>
    <property type="match status" value="2"/>
</dbReference>
<dbReference type="InterPro" id="IPR036873">
    <property type="entry name" value="Rhodanese-like_dom_sf"/>
</dbReference>
<feature type="domain" description="Rhodanese" evidence="3">
    <location>
        <begin position="27"/>
        <end position="132"/>
    </location>
</feature>
<dbReference type="SUPFAM" id="SSF52821">
    <property type="entry name" value="Rhodanese/Cell cycle control phosphatase"/>
    <property type="match status" value="2"/>
</dbReference>
<name>A0AAU9K3I6_9CILI</name>
<keyword evidence="5" id="KW-1185">Reference proteome</keyword>
<sequence>MAERIFIDTQSANAMIDNGSAYVIDSTLLQNENSRIKHFENRIRGAKYFSIAEIRDTSAPLSLAWPTFQQFTEAMIKIRLPNDGKAVIVYDQTGFGTAARGWAMLKYFGYPNVFILDGGLPKWVAEGRPTETGEYELNFTDPVDWRQYLVTEHHEMRVLIDTVEQIVNQKNSGDNRFAIWDPRPPNMFQAGSIPTAVNLPASTFFNADKTIKSPEEVRELLQQHGLGGEVITSCMKGINASLGYALQKYSGNDHAHIYTGSFEEWKKLKG</sequence>
<evidence type="ECO:0000259" key="3">
    <source>
        <dbReference type="PROSITE" id="PS50206"/>
    </source>
</evidence>
<keyword evidence="2" id="KW-0677">Repeat</keyword>
<dbReference type="GO" id="GO:0004792">
    <property type="term" value="F:thiosulfate-cyanide sulfurtransferase activity"/>
    <property type="evidence" value="ECO:0007669"/>
    <property type="project" value="TreeGrafter"/>
</dbReference>
<dbReference type="PANTHER" id="PTHR11364:SF27">
    <property type="entry name" value="SULFURTRANSFERASE"/>
    <property type="match status" value="1"/>
</dbReference>
<dbReference type="InterPro" id="IPR001763">
    <property type="entry name" value="Rhodanese-like_dom"/>
</dbReference>
<protein>
    <recommendedName>
        <fullName evidence="3">Rhodanese domain-containing protein</fullName>
    </recommendedName>
</protein>
<dbReference type="Proteomes" id="UP001162131">
    <property type="component" value="Unassembled WGS sequence"/>
</dbReference>
<evidence type="ECO:0000313" key="5">
    <source>
        <dbReference type="Proteomes" id="UP001162131"/>
    </source>
</evidence>